<comment type="caution">
    <text evidence="11">Lacks conserved residue(s) required for the propagation of feature annotation.</text>
</comment>
<dbReference type="EC" id="2.3.1.225" evidence="11"/>
<dbReference type="InterPro" id="IPR001594">
    <property type="entry name" value="Palmitoyltrfase_DHHC"/>
</dbReference>
<keyword evidence="7 11" id="KW-0564">Palmitate</keyword>
<reference evidence="15 16" key="1">
    <citation type="journal article" date="2012" name="Science">
        <title>The Paleozoic origin of enzymatic lignin decomposition reconstructed from 31 fungal genomes.</title>
        <authorList>
            <person name="Floudas D."/>
            <person name="Binder M."/>
            <person name="Riley R."/>
            <person name="Barry K."/>
            <person name="Blanchette R.A."/>
            <person name="Henrissat B."/>
            <person name="Martinez A.T."/>
            <person name="Otillar R."/>
            <person name="Spatafora J.W."/>
            <person name="Yadav J.S."/>
            <person name="Aerts A."/>
            <person name="Benoit I."/>
            <person name="Boyd A."/>
            <person name="Carlson A."/>
            <person name="Copeland A."/>
            <person name="Coutinho P.M."/>
            <person name="de Vries R.P."/>
            <person name="Ferreira P."/>
            <person name="Findley K."/>
            <person name="Foster B."/>
            <person name="Gaskell J."/>
            <person name="Glotzer D."/>
            <person name="Gorecki P."/>
            <person name="Heitman J."/>
            <person name="Hesse C."/>
            <person name="Hori C."/>
            <person name="Igarashi K."/>
            <person name="Jurgens J.A."/>
            <person name="Kallen N."/>
            <person name="Kersten P."/>
            <person name="Kohler A."/>
            <person name="Kuees U."/>
            <person name="Kumar T.K.A."/>
            <person name="Kuo A."/>
            <person name="LaButti K."/>
            <person name="Larrondo L.F."/>
            <person name="Lindquist E."/>
            <person name="Ling A."/>
            <person name="Lombard V."/>
            <person name="Lucas S."/>
            <person name="Lundell T."/>
            <person name="Martin R."/>
            <person name="McLaughlin D.J."/>
            <person name="Morgenstern I."/>
            <person name="Morin E."/>
            <person name="Murat C."/>
            <person name="Nagy L.G."/>
            <person name="Nolan M."/>
            <person name="Ohm R.A."/>
            <person name="Patyshakuliyeva A."/>
            <person name="Rokas A."/>
            <person name="Ruiz-Duenas F.J."/>
            <person name="Sabat G."/>
            <person name="Salamov A."/>
            <person name="Samejima M."/>
            <person name="Schmutz J."/>
            <person name="Slot J.C."/>
            <person name="St John F."/>
            <person name="Stenlid J."/>
            <person name="Sun H."/>
            <person name="Sun S."/>
            <person name="Syed K."/>
            <person name="Tsang A."/>
            <person name="Wiebenga A."/>
            <person name="Young D."/>
            <person name="Pisabarro A."/>
            <person name="Eastwood D.C."/>
            <person name="Martin F."/>
            <person name="Cullen D."/>
            <person name="Grigoriev I.V."/>
            <person name="Hibbett D.S."/>
        </authorList>
    </citation>
    <scope>NUCLEOTIDE SEQUENCE [LARGE SCALE GENOMIC DNA]</scope>
    <source>
        <strain evidence="15 16">MD-104</strain>
    </source>
</reference>
<keyword evidence="8 11" id="KW-0449">Lipoprotein</keyword>
<gene>
    <name evidence="11" type="primary">PFA4</name>
    <name evidence="15" type="ORF">WOLCODRAFT_22552</name>
</gene>
<evidence type="ECO:0000256" key="8">
    <source>
        <dbReference type="ARBA" id="ARBA00023288"/>
    </source>
</evidence>
<dbReference type="AlphaFoldDB" id="A0A2H3IW77"/>
<feature type="compositionally biased region" description="Acidic residues" evidence="13">
    <location>
        <begin position="415"/>
        <end position="425"/>
    </location>
</feature>
<keyword evidence="6 11" id="KW-0472">Membrane</keyword>
<keyword evidence="9 11" id="KW-0012">Acyltransferase</keyword>
<evidence type="ECO:0000313" key="15">
    <source>
        <dbReference type="EMBL" id="PCH34240.1"/>
    </source>
</evidence>
<evidence type="ECO:0000256" key="3">
    <source>
        <dbReference type="ARBA" id="ARBA00022692"/>
    </source>
</evidence>
<dbReference type="OMA" id="YLRYIPQ"/>
<feature type="transmembrane region" description="Helical" evidence="11 12">
    <location>
        <begin position="39"/>
        <end position="61"/>
    </location>
</feature>
<keyword evidence="16" id="KW-1185">Reference proteome</keyword>
<keyword evidence="3 11" id="KW-0812">Transmembrane</keyword>
<accession>A0A2H3IW77</accession>
<feature type="region of interest" description="Disordered" evidence="13">
    <location>
        <begin position="276"/>
        <end position="442"/>
    </location>
</feature>
<keyword evidence="5 11" id="KW-1133">Transmembrane helix</keyword>
<sequence length="442" mass="50351">MGRLTGRLFVGFTLLLIFFIAYSAQIFIIWPWYGREVSVELLTLLVPFNVFVGMLLWNYYLCAMTDPGRVPSGWQPDIQDSDGYEVKKITRGPRYCRTCEGYKPPRAHHCKQCKRCVLPIDHHCPWVNNCVGHFNYGHFIRFLFYVDVACSYHFAMVARRVYNATQYWENLPGTELIFIILNFATCIPVLLAVGGFSLYHFYCLSGNATTIEGWEKDKVATLVRHGKIHEIKFPYNLGIKRNICSVLGDNPLLWCLPTVPPGTGLKYQLAVGDDPSAEFWPPQDPTKPDPLGEPDPNHEFKLPDSPWTYQNGLNPHLTPSNARRRSPQNKGPYSSLPPYHPDYHESQAQPYSPSSDSEAESSSDEYGEKGGPRVRRGSEGYEVRPIDREAMLRGFIEGRTHEPGRYQLYMPEPPSEGETEDDPEDAVPLAQRVGSWRAARKQ</sequence>
<feature type="transmembrane region" description="Helical" evidence="11 12">
    <location>
        <begin position="176"/>
        <end position="202"/>
    </location>
</feature>
<dbReference type="InterPro" id="IPR033682">
    <property type="entry name" value="PFA4"/>
</dbReference>
<comment type="catalytic activity">
    <reaction evidence="10 11 12">
        <text>L-cysteinyl-[protein] + hexadecanoyl-CoA = S-hexadecanoyl-L-cysteinyl-[protein] + CoA</text>
        <dbReference type="Rhea" id="RHEA:36683"/>
        <dbReference type="Rhea" id="RHEA-COMP:10131"/>
        <dbReference type="Rhea" id="RHEA-COMP:11032"/>
        <dbReference type="ChEBI" id="CHEBI:29950"/>
        <dbReference type="ChEBI" id="CHEBI:57287"/>
        <dbReference type="ChEBI" id="CHEBI:57379"/>
        <dbReference type="ChEBI" id="CHEBI:74151"/>
        <dbReference type="EC" id="2.3.1.225"/>
    </reaction>
</comment>
<dbReference type="PROSITE" id="PS50216">
    <property type="entry name" value="DHHC"/>
    <property type="match status" value="1"/>
</dbReference>
<evidence type="ECO:0000256" key="12">
    <source>
        <dbReference type="RuleBase" id="RU079119"/>
    </source>
</evidence>
<keyword evidence="4 11" id="KW-0256">Endoplasmic reticulum</keyword>
<name>A0A2H3IW77_WOLCO</name>
<dbReference type="InterPro" id="IPR039859">
    <property type="entry name" value="PFA4/ZDH16/20/ERF2-like"/>
</dbReference>
<evidence type="ECO:0000313" key="16">
    <source>
        <dbReference type="Proteomes" id="UP000218811"/>
    </source>
</evidence>
<comment type="similarity">
    <text evidence="11">Belongs to the DHHC palmitoyltransferase family. PFA4 subfamily.</text>
</comment>
<evidence type="ECO:0000256" key="9">
    <source>
        <dbReference type="ARBA" id="ARBA00023315"/>
    </source>
</evidence>
<dbReference type="GO" id="GO:0019706">
    <property type="term" value="F:protein-cysteine S-palmitoyltransferase activity"/>
    <property type="evidence" value="ECO:0007669"/>
    <property type="project" value="UniProtKB-UniRule"/>
</dbReference>
<dbReference type="OrthoDB" id="331948at2759"/>
<feature type="active site" description="S-palmitoyl cysteine intermediate" evidence="11">
    <location>
        <position position="124"/>
    </location>
</feature>
<comment type="function">
    <text evidence="11">Mediates the reversible addition of palmitate to target proteins, thereby regulating their membrane association and biological function.</text>
</comment>
<evidence type="ECO:0000256" key="5">
    <source>
        <dbReference type="ARBA" id="ARBA00022989"/>
    </source>
</evidence>
<evidence type="ECO:0000256" key="4">
    <source>
        <dbReference type="ARBA" id="ARBA00022824"/>
    </source>
</evidence>
<evidence type="ECO:0000256" key="10">
    <source>
        <dbReference type="ARBA" id="ARBA00048048"/>
    </source>
</evidence>
<dbReference type="GO" id="GO:0005789">
    <property type="term" value="C:endoplasmic reticulum membrane"/>
    <property type="evidence" value="ECO:0007669"/>
    <property type="project" value="UniProtKB-SubCell"/>
</dbReference>
<evidence type="ECO:0000259" key="14">
    <source>
        <dbReference type="Pfam" id="PF01529"/>
    </source>
</evidence>
<protein>
    <recommendedName>
        <fullName evidence="11">Palmitoyltransferase PFA4</fullName>
        <ecNumber evidence="11">2.3.1.225</ecNumber>
    </recommendedName>
    <alternativeName>
        <fullName evidence="11">Protein S-acyltransferase</fullName>
        <shortName evidence="11">PAT</shortName>
    </alternativeName>
    <alternativeName>
        <fullName evidence="11">Protein fatty acyltransferase 4</fullName>
    </alternativeName>
</protein>
<proteinExistence type="inferred from homology"/>
<dbReference type="EMBL" id="KB467831">
    <property type="protein sequence ID" value="PCH34240.1"/>
    <property type="molecule type" value="Genomic_DNA"/>
</dbReference>
<feature type="compositionally biased region" description="Basic and acidic residues" evidence="13">
    <location>
        <begin position="366"/>
        <end position="404"/>
    </location>
</feature>
<dbReference type="Pfam" id="PF01529">
    <property type="entry name" value="DHHC"/>
    <property type="match status" value="1"/>
</dbReference>
<evidence type="ECO:0000256" key="6">
    <source>
        <dbReference type="ARBA" id="ARBA00023136"/>
    </source>
</evidence>
<feature type="domain" description="Palmitoyltransferase DHHC" evidence="14">
    <location>
        <begin position="92"/>
        <end position="216"/>
    </location>
</feature>
<dbReference type="Proteomes" id="UP000218811">
    <property type="component" value="Unassembled WGS sequence"/>
</dbReference>
<evidence type="ECO:0000256" key="2">
    <source>
        <dbReference type="ARBA" id="ARBA00022679"/>
    </source>
</evidence>
<feature type="compositionally biased region" description="Polar residues" evidence="13">
    <location>
        <begin position="307"/>
        <end position="321"/>
    </location>
</feature>
<dbReference type="PANTHER" id="PTHR12246">
    <property type="entry name" value="PALMITOYLTRANSFERASE ZDHHC16"/>
    <property type="match status" value="1"/>
</dbReference>
<comment type="subcellular location">
    <subcellularLocation>
        <location evidence="11">Endoplasmic reticulum membrane</location>
        <topology evidence="11">Multi-pass membrane protein</topology>
    </subcellularLocation>
    <subcellularLocation>
        <location evidence="1">Membrane</location>
        <topology evidence="1">Multi-pass membrane protein</topology>
    </subcellularLocation>
</comment>
<organism evidence="15 16">
    <name type="scientific">Wolfiporia cocos (strain MD-104)</name>
    <name type="common">Brown rot fungus</name>
    <dbReference type="NCBI Taxonomy" id="742152"/>
    <lineage>
        <taxon>Eukaryota</taxon>
        <taxon>Fungi</taxon>
        <taxon>Dikarya</taxon>
        <taxon>Basidiomycota</taxon>
        <taxon>Agaricomycotina</taxon>
        <taxon>Agaricomycetes</taxon>
        <taxon>Polyporales</taxon>
        <taxon>Phaeolaceae</taxon>
        <taxon>Wolfiporia</taxon>
    </lineage>
</organism>
<dbReference type="HAMAP" id="MF_03199">
    <property type="entry name" value="DHHC_PAT_PFA4"/>
    <property type="match status" value="1"/>
</dbReference>
<evidence type="ECO:0000256" key="11">
    <source>
        <dbReference type="HAMAP-Rule" id="MF_03199"/>
    </source>
</evidence>
<feature type="transmembrane region" description="Helical" evidence="11 12">
    <location>
        <begin position="12"/>
        <end position="33"/>
    </location>
</feature>
<dbReference type="STRING" id="742152.A0A2H3IW77"/>
<comment type="domain">
    <text evidence="11 12">The DHHC domain is required for palmitoyltransferase activity.</text>
</comment>
<evidence type="ECO:0000256" key="1">
    <source>
        <dbReference type="ARBA" id="ARBA00004141"/>
    </source>
</evidence>
<keyword evidence="2 11" id="KW-0808">Transferase</keyword>
<evidence type="ECO:0000256" key="7">
    <source>
        <dbReference type="ARBA" id="ARBA00023139"/>
    </source>
</evidence>
<evidence type="ECO:0000256" key="13">
    <source>
        <dbReference type="SAM" id="MobiDB-lite"/>
    </source>
</evidence>